<dbReference type="AlphaFoldDB" id="A0A835U2W6"/>
<evidence type="ECO:0000313" key="3">
    <source>
        <dbReference type="Proteomes" id="UP000636800"/>
    </source>
</evidence>
<evidence type="ECO:0000313" key="4">
    <source>
        <dbReference type="Proteomes" id="UP000639772"/>
    </source>
</evidence>
<dbReference type="EMBL" id="JADCNM010000655">
    <property type="protein sequence ID" value="KAG0445780.1"/>
    <property type="molecule type" value="Genomic_DNA"/>
</dbReference>
<dbReference type="Proteomes" id="UP000636800">
    <property type="component" value="Unassembled WGS sequence"/>
</dbReference>
<reference evidence="3 4" key="1">
    <citation type="journal article" date="2020" name="Nat. Food">
        <title>A phased Vanilla planifolia genome enables genetic improvement of flavour and production.</title>
        <authorList>
            <person name="Hasing T."/>
            <person name="Tang H."/>
            <person name="Brym M."/>
            <person name="Khazi F."/>
            <person name="Huang T."/>
            <person name="Chambers A.H."/>
        </authorList>
    </citation>
    <scope>NUCLEOTIDE SEQUENCE [LARGE SCALE GENOMIC DNA]</scope>
    <source>
        <tissue evidence="1">Leaf</tissue>
    </source>
</reference>
<proteinExistence type="predicted"/>
<comment type="caution">
    <text evidence="1">The sequence shown here is derived from an EMBL/GenBank/DDBJ whole genome shotgun (WGS) entry which is preliminary data.</text>
</comment>
<evidence type="ECO:0000313" key="1">
    <source>
        <dbReference type="EMBL" id="KAG0445780.1"/>
    </source>
</evidence>
<sequence>MASYKIDGGSLIDRNPWVQNYWRYVLELGWIRNRRRKRWKNSQLLVRAVWIQGQAPRMPAGGRFGLCGEFAWTVTSRSAFLAIASDGRRGRRRCGHLGFASRGGGWRWEGSYGMEEIGCLGF</sequence>
<name>A0A835U2W6_VANPL</name>
<dbReference type="EMBL" id="JADCNL010000654">
    <property type="protein sequence ID" value="KAG0445796.1"/>
    <property type="molecule type" value="Genomic_DNA"/>
</dbReference>
<organism evidence="1 4">
    <name type="scientific">Vanilla planifolia</name>
    <name type="common">Vanilla</name>
    <dbReference type="NCBI Taxonomy" id="51239"/>
    <lineage>
        <taxon>Eukaryota</taxon>
        <taxon>Viridiplantae</taxon>
        <taxon>Streptophyta</taxon>
        <taxon>Embryophyta</taxon>
        <taxon>Tracheophyta</taxon>
        <taxon>Spermatophyta</taxon>
        <taxon>Magnoliopsida</taxon>
        <taxon>Liliopsida</taxon>
        <taxon>Asparagales</taxon>
        <taxon>Orchidaceae</taxon>
        <taxon>Vanilloideae</taxon>
        <taxon>Vanilleae</taxon>
        <taxon>Vanilla</taxon>
    </lineage>
</organism>
<dbReference type="Proteomes" id="UP000639772">
    <property type="component" value="Unassembled WGS sequence"/>
</dbReference>
<gene>
    <name evidence="2" type="ORF">HPP92_029153</name>
    <name evidence="1" type="ORF">HPP92_029164</name>
</gene>
<evidence type="ECO:0000313" key="2">
    <source>
        <dbReference type="EMBL" id="KAG0445796.1"/>
    </source>
</evidence>
<protein>
    <submittedName>
        <fullName evidence="1">Uncharacterized protein</fullName>
    </submittedName>
</protein>
<accession>A0A835U2W6</accession>
<keyword evidence="3" id="KW-1185">Reference proteome</keyword>